<reference evidence="1 2" key="1">
    <citation type="submission" date="2020-05" db="EMBL/GenBank/DDBJ databases">
        <title>Horizontal transmission and recombination maintain forever young bacterial symbiont genomes.</title>
        <authorList>
            <person name="Russell S.L."/>
            <person name="Pepper-Tunick E."/>
            <person name="Svedberg J."/>
            <person name="Byrne A."/>
            <person name="Ruelas Castillo J."/>
            <person name="Vollmers C."/>
            <person name="Beinart R.A."/>
            <person name="Corbett-Detig R."/>
        </authorList>
    </citation>
    <scope>NUCLEOTIDE SEQUENCE [LARGE SCALE GENOMIC DNA]</scope>
    <source>
        <strain evidence="1">455</strain>
    </source>
</reference>
<protein>
    <submittedName>
        <fullName evidence="1">Uncharacterized protein</fullName>
    </submittedName>
</protein>
<accession>A0A853F3V0</accession>
<dbReference type="Proteomes" id="UP000568751">
    <property type="component" value="Unassembled WGS sequence"/>
</dbReference>
<organism evidence="1 2">
    <name type="scientific">Candidatus Thiodubiliella endoseptemdiera</name>
    <dbReference type="NCBI Taxonomy" id="2738886"/>
    <lineage>
        <taxon>Bacteria</taxon>
        <taxon>Pseudomonadati</taxon>
        <taxon>Pseudomonadota</taxon>
        <taxon>Gammaproteobacteria</taxon>
        <taxon>Candidatus Pseudothioglobaceae</taxon>
        <taxon>Candidatus Thiodubiliella</taxon>
    </lineage>
</organism>
<name>A0A853F3V0_9GAMM</name>
<proteinExistence type="predicted"/>
<dbReference type="EMBL" id="JACCHT010000002">
    <property type="protein sequence ID" value="NYT28186.1"/>
    <property type="molecule type" value="Genomic_DNA"/>
</dbReference>
<sequence>MRWVRIHGHLGTLLQSTTFFCRMTSPQPNGYFNSWTLSNIPAGQSVS</sequence>
<comment type="caution">
    <text evidence="1">The sequence shown here is derived from an EMBL/GenBank/DDBJ whole genome shotgun (WGS) entry which is preliminary data.</text>
</comment>
<dbReference type="AlphaFoldDB" id="A0A853F3V0"/>
<evidence type="ECO:0000313" key="2">
    <source>
        <dbReference type="Proteomes" id="UP000568751"/>
    </source>
</evidence>
<gene>
    <name evidence="1" type="ORF">H0A76_10035</name>
</gene>
<evidence type="ECO:0000313" key="1">
    <source>
        <dbReference type="EMBL" id="NYT28186.1"/>
    </source>
</evidence>